<dbReference type="InterPro" id="IPR037493">
    <property type="entry name" value="ExoIII-like"/>
</dbReference>
<comment type="similarity">
    <text evidence="2">Belongs to the DNA repair enzymes AP/ExoA family.</text>
</comment>
<dbReference type="NCBIfam" id="TIGR00633">
    <property type="entry name" value="xth"/>
    <property type="match status" value="1"/>
</dbReference>
<evidence type="ECO:0000313" key="8">
    <source>
        <dbReference type="Proteomes" id="UP001218412"/>
    </source>
</evidence>
<dbReference type="InterPro" id="IPR020847">
    <property type="entry name" value="AP_endonuclease_F1_BS"/>
</dbReference>
<organism evidence="7 8">
    <name type="scientific">Paracoccus stylophorae</name>
    <dbReference type="NCBI Taxonomy" id="659350"/>
    <lineage>
        <taxon>Bacteria</taxon>
        <taxon>Pseudomonadati</taxon>
        <taxon>Pseudomonadota</taxon>
        <taxon>Alphaproteobacteria</taxon>
        <taxon>Rhodobacterales</taxon>
        <taxon>Paracoccaceae</taxon>
        <taxon>Paracoccus</taxon>
    </lineage>
</organism>
<keyword evidence="5" id="KW-0460">Magnesium</keyword>
<evidence type="ECO:0000259" key="6">
    <source>
        <dbReference type="Pfam" id="PF03372"/>
    </source>
</evidence>
<dbReference type="Gene3D" id="3.60.10.10">
    <property type="entry name" value="Endonuclease/exonuclease/phosphatase"/>
    <property type="match status" value="1"/>
</dbReference>
<name>A0ABY7SWC0_9RHOB</name>
<accession>A0ABY7SWC0</accession>
<evidence type="ECO:0000313" key="7">
    <source>
        <dbReference type="EMBL" id="WCR11324.1"/>
    </source>
</evidence>
<comment type="cofactor">
    <cofactor evidence="1">
        <name>Mg(2+)</name>
        <dbReference type="ChEBI" id="CHEBI:18420"/>
    </cofactor>
</comment>
<dbReference type="PROSITE" id="PS00726">
    <property type="entry name" value="AP_NUCLEASE_F1_1"/>
    <property type="match status" value="1"/>
</dbReference>
<reference evidence="7 8" key="1">
    <citation type="submission" date="2021-01" db="EMBL/GenBank/DDBJ databases">
        <title>Biogeographic distribution of Paracoccus.</title>
        <authorList>
            <person name="Hollensteiner J."/>
            <person name="Leineberger J."/>
            <person name="Brinkhoff T."/>
            <person name="Daniel R."/>
        </authorList>
    </citation>
    <scope>NUCLEOTIDE SEQUENCE [LARGE SCALE GENOMIC DNA]</scope>
    <source>
        <strain evidence="7 8">LMG25392</strain>
    </source>
</reference>
<dbReference type="PANTHER" id="PTHR43250">
    <property type="entry name" value="EXODEOXYRIBONUCLEASE III"/>
    <property type="match status" value="1"/>
</dbReference>
<keyword evidence="8" id="KW-1185">Reference proteome</keyword>
<dbReference type="PANTHER" id="PTHR43250:SF2">
    <property type="entry name" value="EXODEOXYRIBONUCLEASE III"/>
    <property type="match status" value="1"/>
</dbReference>
<keyword evidence="3" id="KW-0479">Metal-binding</keyword>
<dbReference type="InterPro" id="IPR004808">
    <property type="entry name" value="AP_endonuc_1"/>
</dbReference>
<dbReference type="InterPro" id="IPR036691">
    <property type="entry name" value="Endo/exonu/phosph_ase_sf"/>
</dbReference>
<proteinExistence type="inferred from homology"/>
<evidence type="ECO:0000256" key="5">
    <source>
        <dbReference type="ARBA" id="ARBA00022842"/>
    </source>
</evidence>
<dbReference type="SUPFAM" id="SSF56219">
    <property type="entry name" value="DNase I-like"/>
    <property type="match status" value="1"/>
</dbReference>
<feature type="domain" description="Endonuclease/exonuclease/phosphatase" evidence="6">
    <location>
        <begin position="5"/>
        <end position="252"/>
    </location>
</feature>
<dbReference type="Proteomes" id="UP001218412">
    <property type="component" value="Chromosome"/>
</dbReference>
<gene>
    <name evidence="7" type="ORF">JHW45_02665</name>
</gene>
<evidence type="ECO:0000256" key="3">
    <source>
        <dbReference type="ARBA" id="ARBA00022723"/>
    </source>
</evidence>
<dbReference type="RefSeq" id="WP_272859427.1">
    <property type="nucleotide sequence ID" value="NZ_CP067134.1"/>
</dbReference>
<keyword evidence="4" id="KW-0378">Hydrolase</keyword>
<sequence length="263" mass="29945">MFTLATWNINSVRLREDLVARLLREEAPDILCLQECKSPVDKIPLGQFRALGYSHIVARGQKGYNGVAILSRLPITDAGDRDYARLGHARHVAARLENGVTIHNMYIPAGGDIPDREVNEKFGQKLDFVAEMRDVFHADRPERAIMVGDFNIAPREDDVWSHKQLLKVVSHTPVEVEHLLAAQDAGNWVDITRKDIPQGKLYSWWSYRNRDWAASDRGRRLDHIWASPDIASAGHDSRVLRHLRGWDRPSDHVPVLASFDLRV</sequence>
<evidence type="ECO:0000256" key="2">
    <source>
        <dbReference type="ARBA" id="ARBA00007092"/>
    </source>
</evidence>
<dbReference type="InterPro" id="IPR005135">
    <property type="entry name" value="Endo/exonuclease/phosphatase"/>
</dbReference>
<evidence type="ECO:0000256" key="4">
    <source>
        <dbReference type="ARBA" id="ARBA00022801"/>
    </source>
</evidence>
<dbReference type="CDD" id="cd09086">
    <property type="entry name" value="ExoIII-like_AP-endo"/>
    <property type="match status" value="1"/>
</dbReference>
<dbReference type="PROSITE" id="PS51435">
    <property type="entry name" value="AP_NUCLEASE_F1_4"/>
    <property type="match status" value="1"/>
</dbReference>
<protein>
    <submittedName>
        <fullName evidence="7">Exodeoxyribonuclease III</fullName>
    </submittedName>
</protein>
<dbReference type="EMBL" id="CP067134">
    <property type="protein sequence ID" value="WCR11324.1"/>
    <property type="molecule type" value="Genomic_DNA"/>
</dbReference>
<dbReference type="Pfam" id="PF03372">
    <property type="entry name" value="Exo_endo_phos"/>
    <property type="match status" value="1"/>
</dbReference>
<evidence type="ECO:0000256" key="1">
    <source>
        <dbReference type="ARBA" id="ARBA00001946"/>
    </source>
</evidence>